<name>A0A841Q2Z1_9BACI</name>
<accession>A0A841Q2Z1</accession>
<evidence type="ECO:0000313" key="1">
    <source>
        <dbReference type="EMBL" id="MBB6451988.1"/>
    </source>
</evidence>
<proteinExistence type="predicted"/>
<organism evidence="1 2">
    <name type="scientific">Salirhabdus euzebyi</name>
    <dbReference type="NCBI Taxonomy" id="394506"/>
    <lineage>
        <taxon>Bacteria</taxon>
        <taxon>Bacillati</taxon>
        <taxon>Bacillota</taxon>
        <taxon>Bacilli</taxon>
        <taxon>Bacillales</taxon>
        <taxon>Bacillaceae</taxon>
        <taxon>Salirhabdus</taxon>
    </lineage>
</organism>
<dbReference type="EMBL" id="JACHGH010000001">
    <property type="protein sequence ID" value="MBB6451988.1"/>
    <property type="molecule type" value="Genomic_DNA"/>
</dbReference>
<gene>
    <name evidence="1" type="ORF">HNQ94_000409</name>
</gene>
<keyword evidence="2" id="KW-1185">Reference proteome</keyword>
<dbReference type="Proteomes" id="UP000581688">
    <property type="component" value="Unassembled WGS sequence"/>
</dbReference>
<evidence type="ECO:0000313" key="2">
    <source>
        <dbReference type="Proteomes" id="UP000581688"/>
    </source>
</evidence>
<evidence type="ECO:0008006" key="3">
    <source>
        <dbReference type="Google" id="ProtNLM"/>
    </source>
</evidence>
<dbReference type="AlphaFoldDB" id="A0A841Q2Z1"/>
<comment type="caution">
    <text evidence="1">The sequence shown here is derived from an EMBL/GenBank/DDBJ whole genome shotgun (WGS) entry which is preliminary data.</text>
</comment>
<dbReference type="RefSeq" id="WP_217423872.1">
    <property type="nucleotide sequence ID" value="NZ_CADDWK010000001.1"/>
</dbReference>
<sequence length="95" mass="10642">MIMVEKAIGLLKARLGISSSVRDEYLEGIIKGITTELKEEKGLVLDSANSYHLMFVVDLSSWRYLNRDSADGMPRHLQFRLHNLIIHGGGSSENV</sequence>
<protein>
    <recommendedName>
        <fullName evidence="3">Phage gp6-like head-tail connector protein</fullName>
    </recommendedName>
</protein>
<reference evidence="1 2" key="1">
    <citation type="submission" date="2020-08" db="EMBL/GenBank/DDBJ databases">
        <title>Genomic Encyclopedia of Type Strains, Phase IV (KMG-IV): sequencing the most valuable type-strain genomes for metagenomic binning, comparative biology and taxonomic classification.</title>
        <authorList>
            <person name="Goeker M."/>
        </authorList>
    </citation>
    <scope>NUCLEOTIDE SEQUENCE [LARGE SCALE GENOMIC DNA]</scope>
    <source>
        <strain evidence="1 2">DSM 19612</strain>
    </source>
</reference>